<evidence type="ECO:0000313" key="3">
    <source>
        <dbReference type="Proteomes" id="UP000002173"/>
    </source>
</evidence>
<name>A7AUI0_BABBO</name>
<feature type="region of interest" description="Disordered" evidence="1">
    <location>
        <begin position="237"/>
        <end position="260"/>
    </location>
</feature>
<proteinExistence type="predicted"/>
<comment type="caution">
    <text evidence="2">The sequence shown here is derived from an EMBL/GenBank/DDBJ whole genome shotgun (WGS) entry which is preliminary data.</text>
</comment>
<dbReference type="AlphaFoldDB" id="A7AUI0"/>
<evidence type="ECO:0000256" key="1">
    <source>
        <dbReference type="SAM" id="MobiDB-lite"/>
    </source>
</evidence>
<reference evidence="2 3" key="1">
    <citation type="journal article" date="2007" name="PLoS Pathog.">
        <title>Genome sequence of Babesia bovis and comparative analysis of apicomplexan hemoprotozoa.</title>
        <authorList>
            <person name="Brayton K.A."/>
            <person name="Lau A.O.T."/>
            <person name="Herndon D.R."/>
            <person name="Hannick L."/>
            <person name="Kappmeyer L.S."/>
            <person name="Berens S.J."/>
            <person name="Bidwell S.L."/>
            <person name="Brown W.C."/>
            <person name="Crabtree J."/>
            <person name="Fadrosh D."/>
            <person name="Feldblum T."/>
            <person name="Forberger H.A."/>
            <person name="Haas B.J."/>
            <person name="Howell J.M."/>
            <person name="Khouri H."/>
            <person name="Koo H."/>
            <person name="Mann D.J."/>
            <person name="Norimine J."/>
            <person name="Paulsen I.T."/>
            <person name="Radune D."/>
            <person name="Ren Q."/>
            <person name="Smith R.K. Jr."/>
            <person name="Suarez C.E."/>
            <person name="White O."/>
            <person name="Wortman J.R."/>
            <person name="Knowles D.P. Jr."/>
            <person name="McElwain T.F."/>
            <person name="Nene V.M."/>
        </authorList>
    </citation>
    <scope>NUCLEOTIDE SEQUENCE [LARGE SCALE GENOMIC DNA]</scope>
    <source>
        <strain evidence="2">T2Bo</strain>
    </source>
</reference>
<dbReference type="EMBL" id="AAXT01000003">
    <property type="protein sequence ID" value="EDO06591.1"/>
    <property type="molecule type" value="Genomic_DNA"/>
</dbReference>
<feature type="region of interest" description="Disordered" evidence="1">
    <location>
        <begin position="1"/>
        <end position="48"/>
    </location>
</feature>
<keyword evidence="3" id="KW-1185">Reference proteome</keyword>
<protein>
    <submittedName>
        <fullName evidence="2">Uncharacterized protein</fullName>
    </submittedName>
</protein>
<evidence type="ECO:0000313" key="2">
    <source>
        <dbReference type="EMBL" id="EDO06591.1"/>
    </source>
</evidence>
<accession>A7AUI0</accession>
<dbReference type="Proteomes" id="UP000002173">
    <property type="component" value="Chromosome 2"/>
</dbReference>
<dbReference type="KEGG" id="bbo:BBOV_II006410"/>
<dbReference type="VEuPathDB" id="PiroplasmaDB:BBOV_II006410"/>
<gene>
    <name evidence="2" type="ORF">BBOV_II006410</name>
</gene>
<organism evidence="2 3">
    <name type="scientific">Babesia bovis</name>
    <dbReference type="NCBI Taxonomy" id="5865"/>
    <lineage>
        <taxon>Eukaryota</taxon>
        <taxon>Sar</taxon>
        <taxon>Alveolata</taxon>
        <taxon>Apicomplexa</taxon>
        <taxon>Aconoidasida</taxon>
        <taxon>Piroplasmida</taxon>
        <taxon>Babesiidae</taxon>
        <taxon>Babesia</taxon>
    </lineage>
</organism>
<sequence>MQARPKSKSTVTTEVVTASNPEEDNASPDSEYQDDSTVSTDNVEVGDKALDYAHSSAVDNNDEDELAGDATSTNSFRSIDLSGSNWSTSSYPGAGNTTDEMKASMYMLFRVFDTSRHLPSTELIGTLRTYMSSYIDESTYDIFTYEELSKEMPPIYMVKFLDIDAYDYMRRRIYIRDAKNARLMDMFYFHVSWYFPRSTSRSLLSRYYSPRRPRKNYFTRTRRASYSNPSGYRPAPPSYSYGMPPPGPLDSAGPFYPPGGMGMPPSQGFMPPLPMPMP</sequence>
<dbReference type="GeneID" id="5478393"/>
<feature type="compositionally biased region" description="Acidic residues" evidence="1">
    <location>
        <begin position="21"/>
        <end position="34"/>
    </location>
</feature>
<dbReference type="InParanoid" id="A7AUI0"/>